<dbReference type="GO" id="GO:0004984">
    <property type="term" value="F:olfactory receptor activity"/>
    <property type="evidence" value="ECO:0007669"/>
    <property type="project" value="InterPro"/>
</dbReference>
<dbReference type="InterPro" id="IPR004117">
    <property type="entry name" value="7tm6_olfct_rcpt"/>
</dbReference>
<reference evidence="11" key="2">
    <citation type="submission" date="2018-01" db="EMBL/GenBank/DDBJ databases">
        <authorList>
            <person name="Gaut B.S."/>
            <person name="Morton B.R."/>
            <person name="Clegg M.T."/>
            <person name="Duvall M.R."/>
        </authorList>
    </citation>
    <scope>NUCLEOTIDE SEQUENCE</scope>
    <source>
        <strain evidence="11">CchlOR85</strain>
    </source>
</reference>
<feature type="transmembrane region" description="Helical" evidence="10">
    <location>
        <begin position="358"/>
        <end position="379"/>
    </location>
</feature>
<dbReference type="PANTHER" id="PTHR21137">
    <property type="entry name" value="ODORANT RECEPTOR"/>
    <property type="match status" value="1"/>
</dbReference>
<feature type="transmembrane region" description="Helical" evidence="10">
    <location>
        <begin position="187"/>
        <end position="209"/>
    </location>
</feature>
<feature type="transmembrane region" description="Helical" evidence="10">
    <location>
        <begin position="123"/>
        <end position="140"/>
    </location>
</feature>
<dbReference type="Pfam" id="PF02949">
    <property type="entry name" value="7tm_6"/>
    <property type="match status" value="1"/>
</dbReference>
<keyword evidence="3 10" id="KW-0716">Sensory transduction</keyword>
<comment type="caution">
    <text evidence="10">Lacks conserved residue(s) required for the propagation of feature annotation.</text>
</comment>
<dbReference type="PANTHER" id="PTHR21137:SF35">
    <property type="entry name" value="ODORANT RECEPTOR 19A-RELATED"/>
    <property type="match status" value="1"/>
</dbReference>
<evidence type="ECO:0000256" key="6">
    <source>
        <dbReference type="ARBA" id="ARBA00022989"/>
    </source>
</evidence>
<feature type="transmembrane region" description="Helical" evidence="10">
    <location>
        <begin position="34"/>
        <end position="56"/>
    </location>
</feature>
<protein>
    <recommendedName>
        <fullName evidence="10">Odorant receptor</fullName>
    </recommendedName>
</protein>
<sequence length="386" mass="44963">MSDDFERAKDLFLWNKRAFNIIGIWPLERSYIKFPFWIIYLLIHFSFEMVDLYYVIGNLEQMVLNLSESTLTIMVMLKITVLRFSKVLKNLMIQILDSIDDKFFDDPEEKKIYLRYNQIAKSFFKMWTTMAVFGAIAYYMKPLEFRIKAALGNGSQPFPISYRTRFFFEINDSRTFWIVWLCQSPMILGQSIHAMSIGFLFSMILHVCGKLSVLSYRIKVLGLELRENPEKSQLLFRGIIETHCDIIGITKDIDSVFNLLLLEELFVSTVIVGLSAYTVLVTADVSVSGEFFTFFVYSMTMLFLLNGYCIAGEYLITESINVYDAYYQCQWYELTNSAKKQLMICMIRAMKPMQLTGGGFYIFCLATFTDVLKTIMGYISMLRTII</sequence>
<feature type="transmembrane region" description="Helical" evidence="10">
    <location>
        <begin position="256"/>
        <end position="279"/>
    </location>
</feature>
<evidence type="ECO:0000256" key="8">
    <source>
        <dbReference type="ARBA" id="ARBA00023170"/>
    </source>
</evidence>
<reference evidence="11" key="1">
    <citation type="journal article" date="2018" name="Insect Mol. Biol.">
        <title>An odorant receptor mediates the attractiveness of cis-jasmone to Campoletis chlorideae, the endoparasitoid of Helicoverpa armigera.</title>
        <authorList>
            <person name="Sun Y.L."/>
            <person name="Dong J.F."/>
            <person name="Ning C."/>
            <person name="Ding P.P."/>
            <person name="Huang L.Q."/>
            <person name="Sun J.G."/>
            <person name="Wang C.Z."/>
        </authorList>
    </citation>
    <scope>NUCLEOTIDE SEQUENCE</scope>
    <source>
        <strain evidence="11">CchlOR85</strain>
    </source>
</reference>
<dbReference type="GO" id="GO:0007165">
    <property type="term" value="P:signal transduction"/>
    <property type="evidence" value="ECO:0007669"/>
    <property type="project" value="UniProtKB-KW"/>
</dbReference>
<keyword evidence="8 10" id="KW-0675">Receptor</keyword>
<evidence type="ECO:0000256" key="1">
    <source>
        <dbReference type="ARBA" id="ARBA00004651"/>
    </source>
</evidence>
<evidence type="ECO:0000313" key="11">
    <source>
        <dbReference type="EMBL" id="AXM05205.1"/>
    </source>
</evidence>
<proteinExistence type="evidence at transcript level"/>
<dbReference type="AlphaFoldDB" id="A0A346D435"/>
<evidence type="ECO:0000256" key="2">
    <source>
        <dbReference type="ARBA" id="ARBA00022475"/>
    </source>
</evidence>
<keyword evidence="2" id="KW-1003">Cell membrane</keyword>
<evidence type="ECO:0000256" key="10">
    <source>
        <dbReference type="RuleBase" id="RU351113"/>
    </source>
</evidence>
<comment type="similarity">
    <text evidence="10">Belongs to the insect chemoreceptor superfamily. Heteromeric odorant receptor channel (TC 1.A.69) family.</text>
</comment>
<accession>A0A346D435</accession>
<comment type="subcellular location">
    <subcellularLocation>
        <location evidence="1 10">Cell membrane</location>
        <topology evidence="1 10">Multi-pass membrane protein</topology>
    </subcellularLocation>
</comment>
<dbReference type="GO" id="GO:0005886">
    <property type="term" value="C:plasma membrane"/>
    <property type="evidence" value="ECO:0007669"/>
    <property type="project" value="UniProtKB-SubCell"/>
</dbReference>
<evidence type="ECO:0000256" key="4">
    <source>
        <dbReference type="ARBA" id="ARBA00022692"/>
    </source>
</evidence>
<keyword evidence="9 10" id="KW-0807">Transducer</keyword>
<keyword evidence="5 10" id="KW-0552">Olfaction</keyword>
<evidence type="ECO:0000256" key="3">
    <source>
        <dbReference type="ARBA" id="ARBA00022606"/>
    </source>
</evidence>
<dbReference type="GO" id="GO:0005549">
    <property type="term" value="F:odorant binding"/>
    <property type="evidence" value="ECO:0007669"/>
    <property type="project" value="InterPro"/>
</dbReference>
<keyword evidence="6 10" id="KW-1133">Transmembrane helix</keyword>
<evidence type="ECO:0000256" key="9">
    <source>
        <dbReference type="ARBA" id="ARBA00023224"/>
    </source>
</evidence>
<evidence type="ECO:0000256" key="5">
    <source>
        <dbReference type="ARBA" id="ARBA00022725"/>
    </source>
</evidence>
<name>A0A346D435_9HYME</name>
<keyword evidence="4 10" id="KW-0812">Transmembrane</keyword>
<feature type="transmembrane region" description="Helical" evidence="10">
    <location>
        <begin position="291"/>
        <end position="311"/>
    </location>
</feature>
<evidence type="ECO:0000256" key="7">
    <source>
        <dbReference type="ARBA" id="ARBA00023136"/>
    </source>
</evidence>
<organism evidence="11">
    <name type="scientific">Campoletis chlorideae</name>
    <dbReference type="NCBI Taxonomy" id="219166"/>
    <lineage>
        <taxon>Eukaryota</taxon>
        <taxon>Metazoa</taxon>
        <taxon>Ecdysozoa</taxon>
        <taxon>Arthropoda</taxon>
        <taxon>Hexapoda</taxon>
        <taxon>Insecta</taxon>
        <taxon>Pterygota</taxon>
        <taxon>Neoptera</taxon>
        <taxon>Endopterygota</taxon>
        <taxon>Hymenoptera</taxon>
        <taxon>Apocrita</taxon>
        <taxon>Ichneumonoidea</taxon>
        <taxon>Ichneumonidae</taxon>
        <taxon>Campopleginae</taxon>
        <taxon>Dusona group</taxon>
        <taxon>Campoletis</taxon>
    </lineage>
</organism>
<keyword evidence="7 10" id="KW-0472">Membrane</keyword>
<dbReference type="EMBL" id="MG859377">
    <property type="protein sequence ID" value="AXM05205.1"/>
    <property type="molecule type" value="mRNA"/>
</dbReference>